<evidence type="ECO:0000313" key="4">
    <source>
        <dbReference type="EMBL" id="KAF1811184.1"/>
    </source>
</evidence>
<dbReference type="Pfam" id="PF03810">
    <property type="entry name" value="IBN_N"/>
    <property type="match status" value="1"/>
</dbReference>
<feature type="region of interest" description="Disordered" evidence="2">
    <location>
        <begin position="44"/>
        <end position="68"/>
    </location>
</feature>
<dbReference type="Pfam" id="PF19273">
    <property type="entry name" value="Exportin-5"/>
    <property type="match status" value="1"/>
</dbReference>
<dbReference type="PROSITE" id="PS50166">
    <property type="entry name" value="IMPORTIN_B_NT"/>
    <property type="match status" value="1"/>
</dbReference>
<name>A0A6G1FZG3_9PEZI</name>
<dbReference type="GeneID" id="54422710"/>
<dbReference type="GO" id="GO:0006405">
    <property type="term" value="P:RNA export from nucleus"/>
    <property type="evidence" value="ECO:0007669"/>
    <property type="project" value="TreeGrafter"/>
</dbReference>
<feature type="compositionally biased region" description="Basic and acidic residues" evidence="2">
    <location>
        <begin position="45"/>
        <end position="66"/>
    </location>
</feature>
<evidence type="ECO:0000313" key="5">
    <source>
        <dbReference type="Proteomes" id="UP000504638"/>
    </source>
</evidence>
<dbReference type="GO" id="GO:0005049">
    <property type="term" value="F:nuclear export signal receptor activity"/>
    <property type="evidence" value="ECO:0007669"/>
    <property type="project" value="InterPro"/>
</dbReference>
<dbReference type="GO" id="GO:0031267">
    <property type="term" value="F:small GTPase binding"/>
    <property type="evidence" value="ECO:0007669"/>
    <property type="project" value="InterPro"/>
</dbReference>
<feature type="region of interest" description="Disordered" evidence="2">
    <location>
        <begin position="1"/>
        <end position="27"/>
    </location>
</feature>
<dbReference type="GO" id="GO:0006611">
    <property type="term" value="P:protein export from nucleus"/>
    <property type="evidence" value="ECO:0007669"/>
    <property type="project" value="InterPro"/>
</dbReference>
<organism evidence="4">
    <name type="scientific">Eremomyces bilateralis CBS 781.70</name>
    <dbReference type="NCBI Taxonomy" id="1392243"/>
    <lineage>
        <taxon>Eukaryota</taxon>
        <taxon>Fungi</taxon>
        <taxon>Dikarya</taxon>
        <taxon>Ascomycota</taxon>
        <taxon>Pezizomycotina</taxon>
        <taxon>Dothideomycetes</taxon>
        <taxon>Dothideomycetes incertae sedis</taxon>
        <taxon>Eremomycetales</taxon>
        <taxon>Eremomycetaceae</taxon>
        <taxon>Eremomyces</taxon>
    </lineage>
</organism>
<evidence type="ECO:0000256" key="1">
    <source>
        <dbReference type="ARBA" id="ARBA00009466"/>
    </source>
</evidence>
<reference evidence="4 6" key="1">
    <citation type="submission" date="2020-01" db="EMBL/GenBank/DDBJ databases">
        <authorList>
            <consortium name="DOE Joint Genome Institute"/>
            <person name="Haridas S."/>
            <person name="Albert R."/>
            <person name="Binder M."/>
            <person name="Bloem J."/>
            <person name="Labutti K."/>
            <person name="Salamov A."/>
            <person name="Andreopoulos B."/>
            <person name="Baker S.E."/>
            <person name="Barry K."/>
            <person name="Bills G."/>
            <person name="Bluhm B.H."/>
            <person name="Cannon C."/>
            <person name="Castanera R."/>
            <person name="Culley D.E."/>
            <person name="Daum C."/>
            <person name="Ezra D."/>
            <person name="Gonzalez J.B."/>
            <person name="Henrissat B."/>
            <person name="Kuo A."/>
            <person name="Liang C."/>
            <person name="Lipzen A."/>
            <person name="Lutzoni F."/>
            <person name="Magnuson J."/>
            <person name="Mondo S."/>
            <person name="Nolan M."/>
            <person name="Ohm R."/>
            <person name="Pangilinan J."/>
            <person name="Park H.-J."/>
            <person name="Ramirez L."/>
            <person name="Alfaro M."/>
            <person name="Sun H."/>
            <person name="Tritt A."/>
            <person name="Yoshinaga Y."/>
            <person name="Zwiers L.-H."/>
            <person name="Turgeon B.G."/>
            <person name="Goodwin S.B."/>
            <person name="Spatafora J.W."/>
            <person name="Crous P.W."/>
            <person name="Grigoriev I.V."/>
        </authorList>
    </citation>
    <scope>NUCLEOTIDE SEQUENCE</scope>
    <source>
        <strain evidence="4 6">CBS 781.70</strain>
    </source>
</reference>
<dbReference type="PANTHER" id="PTHR11223:SF3">
    <property type="entry name" value="EXPORTIN-5"/>
    <property type="match status" value="1"/>
</dbReference>
<dbReference type="GO" id="GO:0042565">
    <property type="term" value="C:RNA nuclear export complex"/>
    <property type="evidence" value="ECO:0007669"/>
    <property type="project" value="TreeGrafter"/>
</dbReference>
<dbReference type="InterPro" id="IPR045065">
    <property type="entry name" value="XPO1/5"/>
</dbReference>
<comment type="similarity">
    <text evidence="1">Belongs to the exportin family.</text>
</comment>
<dbReference type="GO" id="GO:0005634">
    <property type="term" value="C:nucleus"/>
    <property type="evidence" value="ECO:0007669"/>
    <property type="project" value="TreeGrafter"/>
</dbReference>
<dbReference type="InterPro" id="IPR016024">
    <property type="entry name" value="ARM-type_fold"/>
</dbReference>
<dbReference type="Proteomes" id="UP000504638">
    <property type="component" value="Unplaced"/>
</dbReference>
<reference evidence="6" key="3">
    <citation type="submission" date="2025-04" db="UniProtKB">
        <authorList>
            <consortium name="RefSeq"/>
        </authorList>
    </citation>
    <scope>IDENTIFICATION</scope>
    <source>
        <strain evidence="6">CBS 781.70</strain>
    </source>
</reference>
<protein>
    <submittedName>
        <fullName evidence="4 6">ARM repeat-containing protein</fullName>
    </submittedName>
</protein>
<keyword evidence="5" id="KW-1185">Reference proteome</keyword>
<sequence>MSAFPPAAPPTSTSNGNSGTAAPGDPSNTFSLILQALSAIYDPRSTNETRRSASEWLETAKRDPDAPAHGFALAQDRSQPPALRYFGLTMLEHSIKYRWHYEDENGTRALQQCAVQLAEGVSAEDPSFFRNKAAQLWVEVAKRAWGDTWMDMDELLVRLWGKSVIHQGVVLSILETLCEDVFSKDDTAVEMRGGELSHACVEIITPAEALARQYPTRAVGNQLRFGEDGWLKRICDLLPTFFEQDRIKDEQILACAVKAVNTMRSTLSWVIPRAIAMTGCVGYLCTSLSSGVIELQISTVEALQAIFARSHIESDEFAEEIIGPMLTGPRADLLRKVYVWTTEQMSDLDEQKYALCKKITELLSYLGTCLERSFSRLGPNAAIAEFLSLIFDVLQNPSLMVSIPVLHLWSKILKSPSFRDSNEVRGMIGNILEICSERLVRYEFLPENTDNLTVLFLKEDMDTLPEQHAFLGNYRRYCTDVIEQIVRSTPLDASRHILSQAASLFTSIQAEQAKFDPNTFSKNSPDNLRIEAQISVVDAAMKGFIKWRNGKGADPVENENDRNGMQDLYEEWCRTLLTLKFQDPEITKRLNTLCVTISTKALPTRPGLAVAVLDHLFNLETRDISAPHQYSEAMQSLESSSATEMQRLAFVFSDHFFTLYDDLERKANHIMANQQLSDRRMQAFRTLLFMLIHRAKTLDENTKQQKLESIIEPVKAAWTNPTLTEGLSSFGSFCEMLAFGSLPDYFQSRGFRQVEDWSAKELDEEGKAIQQNINSRFQGLPLRSTKSFLTASTEKIEDGSPEHEMTCLIWSRAIPVILPNLLKLVGQSQAFNDLTNWSQLPEEMQAVIKRVLTDRFWQSGISTESRETFFAKVSSSKTTYEGFASTIRGTVRQIRESCYWIIYGFIRLKDLFYGIPELPGPLSDALFSNAHALSSHHVSVLLNMSMQLIEYCPVHLRPHFLPKVVSSLFAVLDRKIGSEWEQVTKRVSEQRADDNLADEMKDESILRQLTFNAISLAASLLDPQRNGKDSSKQSAESTNLATFVLSSPQILEPLLLFITHTLRVRDTRSCNLAIRALRNVAPRFRTPASDPVHVFLADEVLKAAITSFNEPYFVDVQKDLAMLIAQIIQIDSDGQPEQQISRQVLLSLPGLSDPHARSRVDDAVANIRAASGQGMDRKARACVLTLLEGVRGVSIHEMGKVERPAFESQKKPRSKLAEMYMSGVENQGIVRGGEANLAGVASMFGEN</sequence>
<dbReference type="PANTHER" id="PTHR11223">
    <property type="entry name" value="EXPORTIN 1/5"/>
    <property type="match status" value="1"/>
</dbReference>
<dbReference type="EMBL" id="ML975162">
    <property type="protein sequence ID" value="KAF1811184.1"/>
    <property type="molecule type" value="Genomic_DNA"/>
</dbReference>
<dbReference type="Gene3D" id="1.25.10.10">
    <property type="entry name" value="Leucine-rich Repeat Variant"/>
    <property type="match status" value="1"/>
</dbReference>
<proteinExistence type="inferred from homology"/>
<feature type="domain" description="Importin N-terminal" evidence="3">
    <location>
        <begin position="53"/>
        <end position="139"/>
    </location>
</feature>
<dbReference type="SUPFAM" id="SSF48371">
    <property type="entry name" value="ARM repeat"/>
    <property type="match status" value="1"/>
</dbReference>
<dbReference type="InterPro" id="IPR001494">
    <property type="entry name" value="Importin-beta_N"/>
</dbReference>
<dbReference type="InterPro" id="IPR011989">
    <property type="entry name" value="ARM-like"/>
</dbReference>
<dbReference type="InterPro" id="IPR045478">
    <property type="entry name" value="Exportin-5_C"/>
</dbReference>
<dbReference type="OrthoDB" id="2215036at2759"/>
<reference evidence="6" key="2">
    <citation type="submission" date="2020-04" db="EMBL/GenBank/DDBJ databases">
        <authorList>
            <consortium name="NCBI Genome Project"/>
        </authorList>
    </citation>
    <scope>NUCLEOTIDE SEQUENCE</scope>
    <source>
        <strain evidence="6">CBS 781.70</strain>
    </source>
</reference>
<feature type="compositionally biased region" description="Polar residues" evidence="2">
    <location>
        <begin position="15"/>
        <end position="27"/>
    </location>
</feature>
<gene>
    <name evidence="4 6" type="ORF">P152DRAFT_489445</name>
</gene>
<dbReference type="AlphaFoldDB" id="A0A6G1FZG3"/>
<accession>A0A6G1FZG3</accession>
<dbReference type="RefSeq" id="XP_033532815.1">
    <property type="nucleotide sequence ID" value="XM_033682140.1"/>
</dbReference>
<evidence type="ECO:0000256" key="2">
    <source>
        <dbReference type="SAM" id="MobiDB-lite"/>
    </source>
</evidence>
<evidence type="ECO:0000259" key="3">
    <source>
        <dbReference type="PROSITE" id="PS50166"/>
    </source>
</evidence>
<evidence type="ECO:0000313" key="6">
    <source>
        <dbReference type="RefSeq" id="XP_033532815.1"/>
    </source>
</evidence>
<dbReference type="GO" id="GO:0003723">
    <property type="term" value="F:RNA binding"/>
    <property type="evidence" value="ECO:0007669"/>
    <property type="project" value="TreeGrafter"/>
</dbReference>
<dbReference type="GO" id="GO:0005737">
    <property type="term" value="C:cytoplasm"/>
    <property type="evidence" value="ECO:0007669"/>
    <property type="project" value="TreeGrafter"/>
</dbReference>